<sequence length="413" mass="47993">MVASACQICLDSIEDGNELVTNVCGKSCTAEVCRQCMGHHVGVTLQQFYPGVLPRVRCPTCLAPMHDSRWKTRVPANMKLALATKYSELCRQACVVTPPCCHKTDYTHLPQYQPERKYEGSLKLLPSQFAEFQNICKQFCRHTVEPRVVLDYALNRFGEEKAQTLVKELLLPRIQDPERRATLLVSLMYLRPNTKTNCCGADFCFNCKRRGHHETCVEEFDEVKDLVRCRTCRALLLKVEGCDAVNCVCGFNMIWSLELSLRRQRKKGTVPVDIFDIPLTNDWLAFRDHHTRVMKKMREKWVCKWTVAARPLLHPIFAPYLWRFRLRKALETTMSTACAARRAKQVDMHIAAVKDVLWRAVAAHIWRRRFSQALTVMEPDLYWKAYRRWHPEDLEDEADEITNFFSIVAFDEE</sequence>
<organism evidence="1 2">
    <name type="scientific">Phytophthora fragariaefolia</name>
    <dbReference type="NCBI Taxonomy" id="1490495"/>
    <lineage>
        <taxon>Eukaryota</taxon>
        <taxon>Sar</taxon>
        <taxon>Stramenopiles</taxon>
        <taxon>Oomycota</taxon>
        <taxon>Peronosporomycetes</taxon>
        <taxon>Peronosporales</taxon>
        <taxon>Peronosporaceae</taxon>
        <taxon>Phytophthora</taxon>
    </lineage>
</organism>
<evidence type="ECO:0000313" key="1">
    <source>
        <dbReference type="EMBL" id="GMF47423.1"/>
    </source>
</evidence>
<name>A0A9W7CYD9_9STRA</name>
<comment type="caution">
    <text evidence="1">The sequence shown here is derived from an EMBL/GenBank/DDBJ whole genome shotgun (WGS) entry which is preliminary data.</text>
</comment>
<gene>
    <name evidence="1" type="ORF">Pfra01_001789500</name>
</gene>
<dbReference type="EMBL" id="BSXT01002150">
    <property type="protein sequence ID" value="GMF47423.1"/>
    <property type="molecule type" value="Genomic_DNA"/>
</dbReference>
<protein>
    <submittedName>
        <fullName evidence="1">Unnamed protein product</fullName>
    </submittedName>
</protein>
<keyword evidence="2" id="KW-1185">Reference proteome</keyword>
<dbReference type="Proteomes" id="UP001165121">
    <property type="component" value="Unassembled WGS sequence"/>
</dbReference>
<dbReference type="AlphaFoldDB" id="A0A9W7CYD9"/>
<dbReference type="OrthoDB" id="10009520at2759"/>
<proteinExistence type="predicted"/>
<accession>A0A9W7CYD9</accession>
<reference evidence="1" key="1">
    <citation type="submission" date="2023-04" db="EMBL/GenBank/DDBJ databases">
        <title>Phytophthora fragariaefolia NBRC 109709.</title>
        <authorList>
            <person name="Ichikawa N."/>
            <person name="Sato H."/>
            <person name="Tonouchi N."/>
        </authorList>
    </citation>
    <scope>NUCLEOTIDE SEQUENCE</scope>
    <source>
        <strain evidence="1">NBRC 109709</strain>
    </source>
</reference>
<evidence type="ECO:0000313" key="2">
    <source>
        <dbReference type="Proteomes" id="UP001165121"/>
    </source>
</evidence>